<reference evidence="1" key="1">
    <citation type="submission" date="2019-08" db="EMBL/GenBank/DDBJ databases">
        <authorList>
            <person name="Kucharzyk K."/>
            <person name="Murdoch R.W."/>
            <person name="Higgins S."/>
            <person name="Loffler F."/>
        </authorList>
    </citation>
    <scope>NUCLEOTIDE SEQUENCE</scope>
</reference>
<organism evidence="1">
    <name type="scientific">bioreactor metagenome</name>
    <dbReference type="NCBI Taxonomy" id="1076179"/>
    <lineage>
        <taxon>unclassified sequences</taxon>
        <taxon>metagenomes</taxon>
        <taxon>ecological metagenomes</taxon>
    </lineage>
</organism>
<protein>
    <submittedName>
        <fullName evidence="1">Uncharacterized protein</fullName>
    </submittedName>
</protein>
<sequence>MITFPGEAAVAARSASFKPSSVSELSLFFAKRGGTETARVSLLSCGKVVPKVISSTSREMPSVDLTISKGRRVADISTAE</sequence>
<comment type="caution">
    <text evidence="1">The sequence shown here is derived from an EMBL/GenBank/DDBJ whole genome shotgun (WGS) entry which is preliminary data.</text>
</comment>
<proteinExistence type="predicted"/>
<gene>
    <name evidence="1" type="ORF">SDC9_141988</name>
</gene>
<accession>A0A645DZ90</accession>
<dbReference type="EMBL" id="VSSQ01041422">
    <property type="protein sequence ID" value="MPM94840.1"/>
    <property type="molecule type" value="Genomic_DNA"/>
</dbReference>
<name>A0A645DZ90_9ZZZZ</name>
<evidence type="ECO:0000313" key="1">
    <source>
        <dbReference type="EMBL" id="MPM94840.1"/>
    </source>
</evidence>
<dbReference type="AlphaFoldDB" id="A0A645DZ90"/>